<proteinExistence type="predicted"/>
<dbReference type="EMBL" id="MCFD01000007">
    <property type="protein sequence ID" value="ORX69694.1"/>
    <property type="molecule type" value="Genomic_DNA"/>
</dbReference>
<reference evidence="2 3" key="1">
    <citation type="submission" date="2016-07" db="EMBL/GenBank/DDBJ databases">
        <title>Pervasive Adenine N6-methylation of Active Genes in Fungi.</title>
        <authorList>
            <consortium name="DOE Joint Genome Institute"/>
            <person name="Mondo S.J."/>
            <person name="Dannebaum R.O."/>
            <person name="Kuo R.C."/>
            <person name="Labutti K."/>
            <person name="Haridas S."/>
            <person name="Kuo A."/>
            <person name="Salamov A."/>
            <person name="Ahrendt S.R."/>
            <person name="Lipzen A."/>
            <person name="Sullivan W."/>
            <person name="Andreopoulos W.B."/>
            <person name="Clum A."/>
            <person name="Lindquist E."/>
            <person name="Daum C."/>
            <person name="Ramamoorthy G.K."/>
            <person name="Gryganskyi A."/>
            <person name="Culley D."/>
            <person name="Magnuson J.K."/>
            <person name="James T.Y."/>
            <person name="O'Malley M.A."/>
            <person name="Stajich J.E."/>
            <person name="Spatafora J.W."/>
            <person name="Visel A."/>
            <person name="Grigoriev I.V."/>
        </authorList>
    </citation>
    <scope>NUCLEOTIDE SEQUENCE [LARGE SCALE GENOMIC DNA]</scope>
    <source>
        <strain evidence="2 3">ATCC 12442</strain>
    </source>
</reference>
<dbReference type="Proteomes" id="UP000193922">
    <property type="component" value="Unassembled WGS sequence"/>
</dbReference>
<dbReference type="RefSeq" id="XP_040743382.1">
    <property type="nucleotide sequence ID" value="XM_040883716.1"/>
</dbReference>
<dbReference type="AlphaFoldDB" id="A0A1Y1W955"/>
<accession>A0A1Y1W955</accession>
<name>A0A1Y1W955_9FUNG</name>
<comment type="caution">
    <text evidence="2">The sequence shown here is derived from an EMBL/GenBank/DDBJ whole genome shotgun (WGS) entry which is preliminary data.</text>
</comment>
<dbReference type="GeneID" id="63800364"/>
<sequence>MPMCVKLYISLAAMLLPYSLMPAMVCCDAGTAAVCSPLSASQSICLILSLHPFSSRLRCDEHLCVDKVTPRSQLLLKAHFSHDFGLGTRWIVNQTVQRSLYRWSARQAVCTLAKSWQARTVAALCTLKPRVHQGRR</sequence>
<feature type="chain" id="PRO_5012643693" description="Secreted protein" evidence="1">
    <location>
        <begin position="24"/>
        <end position="136"/>
    </location>
</feature>
<keyword evidence="3" id="KW-1185">Reference proteome</keyword>
<evidence type="ECO:0000313" key="2">
    <source>
        <dbReference type="EMBL" id="ORX69694.1"/>
    </source>
</evidence>
<evidence type="ECO:0000256" key="1">
    <source>
        <dbReference type="SAM" id="SignalP"/>
    </source>
</evidence>
<evidence type="ECO:0000313" key="3">
    <source>
        <dbReference type="Proteomes" id="UP000193922"/>
    </source>
</evidence>
<organism evidence="2 3">
    <name type="scientific">Linderina pennispora</name>
    <dbReference type="NCBI Taxonomy" id="61395"/>
    <lineage>
        <taxon>Eukaryota</taxon>
        <taxon>Fungi</taxon>
        <taxon>Fungi incertae sedis</taxon>
        <taxon>Zoopagomycota</taxon>
        <taxon>Kickxellomycotina</taxon>
        <taxon>Kickxellomycetes</taxon>
        <taxon>Kickxellales</taxon>
        <taxon>Kickxellaceae</taxon>
        <taxon>Linderina</taxon>
    </lineage>
</organism>
<protein>
    <recommendedName>
        <fullName evidence="4">Secreted protein</fullName>
    </recommendedName>
</protein>
<keyword evidence="1" id="KW-0732">Signal</keyword>
<gene>
    <name evidence="2" type="ORF">DL89DRAFT_164728</name>
</gene>
<feature type="signal peptide" evidence="1">
    <location>
        <begin position="1"/>
        <end position="23"/>
    </location>
</feature>
<evidence type="ECO:0008006" key="4">
    <source>
        <dbReference type="Google" id="ProtNLM"/>
    </source>
</evidence>